<dbReference type="OrthoDB" id="1629141at2"/>
<dbReference type="InterPro" id="IPR005632">
    <property type="entry name" value="Chaperone_Skp"/>
</dbReference>
<keyword evidence="2" id="KW-0732">Signal</keyword>
<dbReference type="GO" id="GO:0051082">
    <property type="term" value="F:unfolded protein binding"/>
    <property type="evidence" value="ECO:0007669"/>
    <property type="project" value="InterPro"/>
</dbReference>
<dbReference type="InterPro" id="IPR024930">
    <property type="entry name" value="Skp_dom_sf"/>
</dbReference>
<feature type="chain" id="PRO_5022742851" evidence="2">
    <location>
        <begin position="28"/>
        <end position="149"/>
    </location>
</feature>
<keyword evidence="4" id="KW-1185">Reference proteome</keyword>
<name>A0A5D6W6D2_9FIRM</name>
<dbReference type="SUPFAM" id="SSF111384">
    <property type="entry name" value="OmpH-like"/>
    <property type="match status" value="1"/>
</dbReference>
<feature type="compositionally biased region" description="Basic and acidic residues" evidence="1">
    <location>
        <begin position="56"/>
        <end position="72"/>
    </location>
</feature>
<sequence>MKLRKKSTALLAAAFASMMLMSGCGQAKIGYIDGERVSKEAPQISALVEEGNQKLNEAREQSQAEIQQKMKENPNMSQEDAQKLQMDAQRKLQGINQSYALQLRQKIDVALGSVSKEKKLDAVVNNSQEQPIAITGAVDVTDEVISKLQ</sequence>
<evidence type="ECO:0000313" key="4">
    <source>
        <dbReference type="Proteomes" id="UP000323646"/>
    </source>
</evidence>
<dbReference type="AlphaFoldDB" id="A0A5D6W6D2"/>
<dbReference type="SMART" id="SM00935">
    <property type="entry name" value="OmpH"/>
    <property type="match status" value="1"/>
</dbReference>
<dbReference type="EMBL" id="VTOY01000002">
    <property type="protein sequence ID" value="TYZ24011.1"/>
    <property type="molecule type" value="Genomic_DNA"/>
</dbReference>
<protein>
    <submittedName>
        <fullName evidence="3">OmpH family outer membrane protein</fullName>
    </submittedName>
</protein>
<dbReference type="PROSITE" id="PS51257">
    <property type="entry name" value="PROKAR_LIPOPROTEIN"/>
    <property type="match status" value="1"/>
</dbReference>
<reference evidence="3 4" key="1">
    <citation type="submission" date="2019-08" db="EMBL/GenBank/DDBJ databases">
        <title>Selenomonas sp. mPRGC5 and Selenomonas sp. mPRGC8 isolated from ruminal fluid of dairy goat (Capra hircus).</title>
        <authorList>
            <person name="Poothong S."/>
            <person name="Nuengjamnong C."/>
            <person name="Tanasupawat S."/>
        </authorList>
    </citation>
    <scope>NUCLEOTIDE SEQUENCE [LARGE SCALE GENOMIC DNA]</scope>
    <source>
        <strain evidence="4">mPRGC5</strain>
    </source>
</reference>
<accession>A0A5D6W6D2</accession>
<dbReference type="Proteomes" id="UP000323646">
    <property type="component" value="Unassembled WGS sequence"/>
</dbReference>
<feature type="region of interest" description="Disordered" evidence="1">
    <location>
        <begin position="55"/>
        <end position="82"/>
    </location>
</feature>
<organism evidence="3 4">
    <name type="scientific">Selenomonas ruminis</name>
    <dbReference type="NCBI Taxonomy" id="2593411"/>
    <lineage>
        <taxon>Bacteria</taxon>
        <taxon>Bacillati</taxon>
        <taxon>Bacillota</taxon>
        <taxon>Negativicutes</taxon>
        <taxon>Selenomonadales</taxon>
        <taxon>Selenomonadaceae</taxon>
        <taxon>Selenomonas</taxon>
    </lineage>
</organism>
<evidence type="ECO:0000256" key="2">
    <source>
        <dbReference type="SAM" id="SignalP"/>
    </source>
</evidence>
<feature type="signal peptide" evidence="2">
    <location>
        <begin position="1"/>
        <end position="27"/>
    </location>
</feature>
<dbReference type="Gene3D" id="3.30.910.20">
    <property type="entry name" value="Skp domain"/>
    <property type="match status" value="1"/>
</dbReference>
<evidence type="ECO:0000313" key="3">
    <source>
        <dbReference type="EMBL" id="TYZ24011.1"/>
    </source>
</evidence>
<dbReference type="RefSeq" id="WP_149170927.1">
    <property type="nucleotide sequence ID" value="NZ_VTOY01000002.1"/>
</dbReference>
<proteinExistence type="predicted"/>
<evidence type="ECO:0000256" key="1">
    <source>
        <dbReference type="SAM" id="MobiDB-lite"/>
    </source>
</evidence>
<gene>
    <name evidence="3" type="ORF">FZ040_04630</name>
</gene>
<comment type="caution">
    <text evidence="3">The sequence shown here is derived from an EMBL/GenBank/DDBJ whole genome shotgun (WGS) entry which is preliminary data.</text>
</comment>
<dbReference type="Pfam" id="PF03938">
    <property type="entry name" value="OmpH"/>
    <property type="match status" value="1"/>
</dbReference>